<evidence type="ECO:0000259" key="2">
    <source>
        <dbReference type="Pfam" id="PF11790"/>
    </source>
</evidence>
<dbReference type="PANTHER" id="PTHR12631:SF10">
    <property type="entry name" value="BETA-XYLOSIDASE-LIKE PROTEIN-RELATED"/>
    <property type="match status" value="1"/>
</dbReference>
<dbReference type="Proteomes" id="UP001165541">
    <property type="component" value="Unassembled WGS sequence"/>
</dbReference>
<dbReference type="InterPro" id="IPR017853">
    <property type="entry name" value="GH"/>
</dbReference>
<dbReference type="InterPro" id="IPR024655">
    <property type="entry name" value="Asl1_glyco_hydro_catalytic"/>
</dbReference>
<dbReference type="PANTHER" id="PTHR12631">
    <property type="entry name" value="ALPHA-L-IDURONIDASE"/>
    <property type="match status" value="1"/>
</dbReference>
<dbReference type="RefSeq" id="WP_251779819.1">
    <property type="nucleotide sequence ID" value="NZ_JAMKFE010000011.1"/>
</dbReference>
<evidence type="ECO:0000313" key="3">
    <source>
        <dbReference type="EMBL" id="MCM5681333.1"/>
    </source>
</evidence>
<feature type="signal peptide" evidence="1">
    <location>
        <begin position="1"/>
        <end position="37"/>
    </location>
</feature>
<name>A0ABT0YU20_9BURK</name>
<keyword evidence="4" id="KW-1185">Reference proteome</keyword>
<dbReference type="Gene3D" id="2.60.120.260">
    <property type="entry name" value="Galactose-binding domain-like"/>
    <property type="match status" value="1"/>
</dbReference>
<sequence>MSRPLRPASSTPLPARCRRVFAMAIASVTASVLPVLASTHAPADDPVVSLPASSSAAAATSRPAPPRLGARVNVWGNARYEHEAGRAKAAAAGSASASSGGAQRFRVTDRAKGDAHLVYAFPYERGRLYRASLKLRADKPTRVEVMMRRDVPPYDAFALTTVQAGPKWQRVDLEGRPIARGGGSLRIAPVETGVNVWVDEVKIEPGAEQDFRPVLDQPIAPELFGLHLMRLGMHMNWPEFDPGVVRLWDTRTMWKDLQPEPHRWDFSNTGFRRLDLYVDHIRKHSPATKILYVLGQTPQWASSAPESHSPYGAGHAAPPKNLEDWREYVRTLARRYAGRITYWELWNEPDFRLFYLGSVDTMVEMARIAHEELKAADPRNTIVSPGLTAGQGLRWLDRFLAAGGGRYVDIVAFHWYYGFGPEAIAPFIDNVRGVMRAHHVDDKPLWNTEGALAFPKKDGDGVPVRLTEAQQRGLTPRALLTMWSRGVSGFAYYFWEGRLPGEKMLSNDFRSYTEAGRSYMRAAGWIKDARIVDGYRAEKGVQVFRLERDGRHFQLIWSVEEPVSVRLPEAWHARRIARLDGSTEEISTDQRVLVTGEPVLID</sequence>
<dbReference type="GO" id="GO:0016787">
    <property type="term" value="F:hydrolase activity"/>
    <property type="evidence" value="ECO:0007669"/>
    <property type="project" value="UniProtKB-KW"/>
</dbReference>
<dbReference type="SUPFAM" id="SSF51445">
    <property type="entry name" value="(Trans)glycosidases"/>
    <property type="match status" value="1"/>
</dbReference>
<proteinExistence type="predicted"/>
<evidence type="ECO:0000313" key="4">
    <source>
        <dbReference type="Proteomes" id="UP001165541"/>
    </source>
</evidence>
<dbReference type="Pfam" id="PF11790">
    <property type="entry name" value="Glyco_hydro_cc"/>
    <property type="match status" value="1"/>
</dbReference>
<feature type="domain" description="Asl1-like glycosyl hydrolase catalytic" evidence="2">
    <location>
        <begin position="341"/>
        <end position="454"/>
    </location>
</feature>
<gene>
    <name evidence="3" type="ORF">M8A51_17540</name>
</gene>
<reference evidence="3" key="1">
    <citation type="submission" date="2022-05" db="EMBL/GenBank/DDBJ databases">
        <title>Schlegelella sp. nov., isolated from mangrove soil.</title>
        <authorList>
            <person name="Liu Y."/>
            <person name="Ge X."/>
            <person name="Liu W."/>
        </authorList>
    </citation>
    <scope>NUCLEOTIDE SEQUENCE</scope>
    <source>
        <strain evidence="3">S2-27</strain>
    </source>
</reference>
<organism evidence="3 4">
    <name type="scientific">Caldimonas mangrovi</name>
    <dbReference type="NCBI Taxonomy" id="2944811"/>
    <lineage>
        <taxon>Bacteria</taxon>
        <taxon>Pseudomonadati</taxon>
        <taxon>Pseudomonadota</taxon>
        <taxon>Betaproteobacteria</taxon>
        <taxon>Burkholderiales</taxon>
        <taxon>Sphaerotilaceae</taxon>
        <taxon>Caldimonas</taxon>
    </lineage>
</organism>
<keyword evidence="1" id="KW-0732">Signal</keyword>
<accession>A0ABT0YU20</accession>
<dbReference type="Gene3D" id="3.20.20.80">
    <property type="entry name" value="Glycosidases"/>
    <property type="match status" value="1"/>
</dbReference>
<comment type="caution">
    <text evidence="3">The sequence shown here is derived from an EMBL/GenBank/DDBJ whole genome shotgun (WGS) entry which is preliminary data.</text>
</comment>
<evidence type="ECO:0000256" key="1">
    <source>
        <dbReference type="SAM" id="SignalP"/>
    </source>
</evidence>
<keyword evidence="3" id="KW-0378">Hydrolase</keyword>
<dbReference type="EMBL" id="JAMKFE010000011">
    <property type="protein sequence ID" value="MCM5681333.1"/>
    <property type="molecule type" value="Genomic_DNA"/>
</dbReference>
<protein>
    <submittedName>
        <fullName evidence="3">Glycosyl hydrolase</fullName>
    </submittedName>
</protein>
<feature type="chain" id="PRO_5046270190" evidence="1">
    <location>
        <begin position="38"/>
        <end position="602"/>
    </location>
</feature>
<dbReference type="InterPro" id="IPR051923">
    <property type="entry name" value="Glycosyl_Hydrolase_39"/>
</dbReference>